<dbReference type="NCBIfam" id="TIGR00229">
    <property type="entry name" value="sensory_box"/>
    <property type="match status" value="1"/>
</dbReference>
<evidence type="ECO:0000256" key="1">
    <source>
        <dbReference type="SAM" id="MobiDB-lite"/>
    </source>
</evidence>
<dbReference type="Pfam" id="PF08447">
    <property type="entry name" value="PAS_3"/>
    <property type="match status" value="1"/>
</dbReference>
<organism evidence="5 6">
    <name type="scientific">Xanthobacter tagetidis</name>
    <dbReference type="NCBI Taxonomy" id="60216"/>
    <lineage>
        <taxon>Bacteria</taxon>
        <taxon>Pseudomonadati</taxon>
        <taxon>Pseudomonadota</taxon>
        <taxon>Alphaproteobacteria</taxon>
        <taxon>Hyphomicrobiales</taxon>
        <taxon>Xanthobacteraceae</taxon>
        <taxon>Xanthobacter</taxon>
    </lineage>
</organism>
<dbReference type="InterPro" id="IPR001610">
    <property type="entry name" value="PAC"/>
</dbReference>
<dbReference type="OrthoDB" id="9814202at2"/>
<evidence type="ECO:0000259" key="3">
    <source>
        <dbReference type="PROSITE" id="PS50113"/>
    </source>
</evidence>
<evidence type="ECO:0000313" key="6">
    <source>
        <dbReference type="Proteomes" id="UP000269692"/>
    </source>
</evidence>
<accession>A0A3L7AD33</accession>
<dbReference type="InterPro" id="IPR029787">
    <property type="entry name" value="Nucleotide_cyclase"/>
</dbReference>
<dbReference type="InterPro" id="IPR035965">
    <property type="entry name" value="PAS-like_dom_sf"/>
</dbReference>
<dbReference type="EMBL" id="RCTF01000010">
    <property type="protein sequence ID" value="RLP77720.1"/>
    <property type="molecule type" value="Genomic_DNA"/>
</dbReference>
<feature type="region of interest" description="Disordered" evidence="1">
    <location>
        <begin position="376"/>
        <end position="401"/>
    </location>
</feature>
<keyword evidence="6" id="KW-1185">Reference proteome</keyword>
<dbReference type="SMART" id="SM00091">
    <property type="entry name" value="PAS"/>
    <property type="match status" value="1"/>
</dbReference>
<protein>
    <submittedName>
        <fullName evidence="5">Diguanylate cyclase</fullName>
    </submittedName>
</protein>
<evidence type="ECO:0000313" key="5">
    <source>
        <dbReference type="EMBL" id="RLP77720.1"/>
    </source>
</evidence>
<feature type="domain" description="PAC" evidence="3">
    <location>
        <begin position="229"/>
        <end position="282"/>
    </location>
</feature>
<dbReference type="PROSITE" id="PS50887">
    <property type="entry name" value="GGDEF"/>
    <property type="match status" value="1"/>
</dbReference>
<dbReference type="AlphaFoldDB" id="A0A3L7AD33"/>
<dbReference type="PANTHER" id="PTHR44757">
    <property type="entry name" value="DIGUANYLATE CYCLASE DGCP"/>
    <property type="match status" value="1"/>
</dbReference>
<reference evidence="5 6" key="1">
    <citation type="submission" date="2018-10" db="EMBL/GenBank/DDBJ databases">
        <title>Xanthobacter tagetidis genome sequencing and assembly.</title>
        <authorList>
            <person name="Maclea K.S."/>
            <person name="Goen A.E."/>
            <person name="Fatima S.A."/>
        </authorList>
    </citation>
    <scope>NUCLEOTIDE SEQUENCE [LARGE SCALE GENOMIC DNA]</scope>
    <source>
        <strain evidence="5 6">ATCC 700314</strain>
    </source>
</reference>
<dbReference type="InterPro" id="IPR013655">
    <property type="entry name" value="PAS_fold_3"/>
</dbReference>
<dbReference type="PANTHER" id="PTHR44757:SF2">
    <property type="entry name" value="BIOFILM ARCHITECTURE MAINTENANCE PROTEIN MBAA"/>
    <property type="match status" value="1"/>
</dbReference>
<dbReference type="SUPFAM" id="SSF55073">
    <property type="entry name" value="Nucleotide cyclase"/>
    <property type="match status" value="2"/>
</dbReference>
<comment type="caution">
    <text evidence="5">The sequence shown here is derived from an EMBL/GenBank/DDBJ whole genome shotgun (WGS) entry which is preliminary data.</text>
</comment>
<dbReference type="NCBIfam" id="TIGR00254">
    <property type="entry name" value="GGDEF"/>
    <property type="match status" value="1"/>
</dbReference>
<dbReference type="SMART" id="SM00086">
    <property type="entry name" value="PAC"/>
    <property type="match status" value="1"/>
</dbReference>
<name>A0A3L7AD33_9HYPH</name>
<dbReference type="Proteomes" id="UP000269692">
    <property type="component" value="Unassembled WGS sequence"/>
</dbReference>
<feature type="compositionally biased region" description="Gly residues" evidence="1">
    <location>
        <begin position="387"/>
        <end position="401"/>
    </location>
</feature>
<dbReference type="CDD" id="cd01949">
    <property type="entry name" value="GGDEF"/>
    <property type="match status" value="1"/>
</dbReference>
<gene>
    <name evidence="5" type="ORF">D9R14_13770</name>
</gene>
<dbReference type="PROSITE" id="PS50113">
    <property type="entry name" value="PAC"/>
    <property type="match status" value="1"/>
</dbReference>
<dbReference type="InterPro" id="IPR000700">
    <property type="entry name" value="PAS-assoc_C"/>
</dbReference>
<sequence length="489" mass="50485">MATESGTEGAAGSGENAEHARLPFDAALAAFARLASAAFPGRTVEVWLTDAARARIGRAGPSDPRAEALLGRIGAFSGVFEMADAARDPVIAAAGPPPPGVIAVAPLKAGAGVVVMWGGAQAALTPAERARALDVAHIVSAHLAALAEEREASEQRDLFGLIAEHNSDTLVRGNLEGVRLYVSSSVRDLLGYAPEEMVGRRAAELVHPDDLPEFRGLMEGVRTGRVELLRTEHRQRRKDGTYVWLEAYLKLTRDKETGAPDGYVVSVRDISQRRAAEDELAFAASHDPLTGLANRVMAEAQLKAAVERWARGGAGLAVLLLDLDRFKTVNDTLGHAAGDQVLRAAADRFRAELRTGDLVARMGGDEFLIVLEHPAGAAPEAPPAGTSGAGQGETAGDGAGLGGGERAGAAIGADAAAPAMEAAACALSERLIAAMAKPVETAAWSVGVGLSVGIAVPGEGRDTPEALLQAADTALYAAKAGGRNGWRVG</sequence>
<dbReference type="InterPro" id="IPR052155">
    <property type="entry name" value="Biofilm_reg_signaling"/>
</dbReference>
<feature type="domain" description="PAS" evidence="2">
    <location>
        <begin position="155"/>
        <end position="225"/>
    </location>
</feature>
<feature type="domain" description="GGDEF" evidence="4">
    <location>
        <begin position="314"/>
        <end position="489"/>
    </location>
</feature>
<dbReference type="InterPro" id="IPR000014">
    <property type="entry name" value="PAS"/>
</dbReference>
<dbReference type="Gene3D" id="3.30.70.270">
    <property type="match status" value="1"/>
</dbReference>
<proteinExistence type="predicted"/>
<dbReference type="Pfam" id="PF00990">
    <property type="entry name" value="GGDEF"/>
    <property type="match status" value="2"/>
</dbReference>
<evidence type="ECO:0000259" key="4">
    <source>
        <dbReference type="PROSITE" id="PS50887"/>
    </source>
</evidence>
<dbReference type="Gene3D" id="3.30.450.20">
    <property type="entry name" value="PAS domain"/>
    <property type="match status" value="1"/>
</dbReference>
<dbReference type="CDD" id="cd00130">
    <property type="entry name" value="PAS"/>
    <property type="match status" value="1"/>
</dbReference>
<dbReference type="PROSITE" id="PS50112">
    <property type="entry name" value="PAS"/>
    <property type="match status" value="1"/>
</dbReference>
<feature type="compositionally biased region" description="Low complexity" evidence="1">
    <location>
        <begin position="376"/>
        <end position="386"/>
    </location>
</feature>
<dbReference type="InterPro" id="IPR000160">
    <property type="entry name" value="GGDEF_dom"/>
</dbReference>
<dbReference type="SMART" id="SM00267">
    <property type="entry name" value="GGDEF"/>
    <property type="match status" value="1"/>
</dbReference>
<dbReference type="InterPro" id="IPR043128">
    <property type="entry name" value="Rev_trsase/Diguanyl_cyclase"/>
</dbReference>
<dbReference type="RefSeq" id="WP_121623898.1">
    <property type="nucleotide sequence ID" value="NZ_JACIIW010000001.1"/>
</dbReference>
<evidence type="ECO:0000259" key="2">
    <source>
        <dbReference type="PROSITE" id="PS50112"/>
    </source>
</evidence>
<dbReference type="SUPFAM" id="SSF55785">
    <property type="entry name" value="PYP-like sensor domain (PAS domain)"/>
    <property type="match status" value="1"/>
</dbReference>